<dbReference type="RefSeq" id="XP_056695126.1">
    <property type="nucleotide sequence ID" value="XM_056839148.1"/>
</dbReference>
<dbReference type="InterPro" id="IPR052160">
    <property type="entry name" value="Gypsy_RT_Integrase-like"/>
</dbReference>
<name>A0ABM3RHN0_SPIOL</name>
<evidence type="ECO:0000313" key="2">
    <source>
        <dbReference type="Proteomes" id="UP000813463"/>
    </source>
</evidence>
<dbReference type="GeneID" id="130469715"/>
<protein>
    <recommendedName>
        <fullName evidence="1">Integrase zinc-binding domain-containing protein</fullName>
    </recommendedName>
</protein>
<reference evidence="2" key="1">
    <citation type="journal article" date="2021" name="Nat. Commun.">
        <title>Genomic analyses provide insights into spinach domestication and the genetic basis of agronomic traits.</title>
        <authorList>
            <person name="Cai X."/>
            <person name="Sun X."/>
            <person name="Xu C."/>
            <person name="Sun H."/>
            <person name="Wang X."/>
            <person name="Ge C."/>
            <person name="Zhang Z."/>
            <person name="Wang Q."/>
            <person name="Fei Z."/>
            <person name="Jiao C."/>
            <person name="Wang Q."/>
        </authorList>
    </citation>
    <scope>NUCLEOTIDE SEQUENCE [LARGE SCALE GENOMIC DNA]</scope>
    <source>
        <strain evidence="2">cv. Varoflay</strain>
    </source>
</reference>
<accession>A0ABM3RHN0</accession>
<dbReference type="Gene3D" id="1.10.340.70">
    <property type="match status" value="1"/>
</dbReference>
<reference evidence="3" key="2">
    <citation type="submission" date="2025-08" db="UniProtKB">
        <authorList>
            <consortium name="RefSeq"/>
        </authorList>
    </citation>
    <scope>IDENTIFICATION</scope>
    <source>
        <tissue evidence="3">Leaf</tissue>
    </source>
</reference>
<feature type="domain" description="Integrase zinc-binding" evidence="1">
    <location>
        <begin position="91"/>
        <end position="145"/>
    </location>
</feature>
<proteinExistence type="predicted"/>
<gene>
    <name evidence="3" type="primary">LOC130469715</name>
</gene>
<sequence>MNVLVVPEELCRDMQRLNLEIVNPGEIKARLSALSLGLSIFNEIKEGQAGDEDLEKIKEKMGQGKEFDFKIHDYGSLRFKGRWCVPQKCEELKRHLMDEGHNTPYYVHSRGDKLYKDLKQINWWPNMKREVAEFMSKCLTCQKVKIDHKRPMGKVQPLDVPR</sequence>
<dbReference type="Pfam" id="PF17921">
    <property type="entry name" value="Integrase_H2C2"/>
    <property type="match status" value="1"/>
</dbReference>
<evidence type="ECO:0000313" key="3">
    <source>
        <dbReference type="RefSeq" id="XP_056695126.1"/>
    </source>
</evidence>
<dbReference type="InterPro" id="IPR041588">
    <property type="entry name" value="Integrase_H2C2"/>
</dbReference>
<dbReference type="PANTHER" id="PTHR47266">
    <property type="entry name" value="ENDONUCLEASE-RELATED"/>
    <property type="match status" value="1"/>
</dbReference>
<keyword evidence="2" id="KW-1185">Reference proteome</keyword>
<organism evidence="2 3">
    <name type="scientific">Spinacia oleracea</name>
    <name type="common">Spinach</name>
    <dbReference type="NCBI Taxonomy" id="3562"/>
    <lineage>
        <taxon>Eukaryota</taxon>
        <taxon>Viridiplantae</taxon>
        <taxon>Streptophyta</taxon>
        <taxon>Embryophyta</taxon>
        <taxon>Tracheophyta</taxon>
        <taxon>Spermatophyta</taxon>
        <taxon>Magnoliopsida</taxon>
        <taxon>eudicotyledons</taxon>
        <taxon>Gunneridae</taxon>
        <taxon>Pentapetalae</taxon>
        <taxon>Caryophyllales</taxon>
        <taxon>Chenopodiaceae</taxon>
        <taxon>Chenopodioideae</taxon>
        <taxon>Anserineae</taxon>
        <taxon>Spinacia</taxon>
    </lineage>
</organism>
<evidence type="ECO:0000259" key="1">
    <source>
        <dbReference type="Pfam" id="PF17921"/>
    </source>
</evidence>
<dbReference type="Proteomes" id="UP000813463">
    <property type="component" value="Chromosome 3"/>
</dbReference>